<organism evidence="2 3">
    <name type="scientific">Deinococcus aerius</name>
    <dbReference type="NCBI Taxonomy" id="200253"/>
    <lineage>
        <taxon>Bacteria</taxon>
        <taxon>Thermotogati</taxon>
        <taxon>Deinococcota</taxon>
        <taxon>Deinococci</taxon>
        <taxon>Deinococcales</taxon>
        <taxon>Deinococcaceae</taxon>
        <taxon>Deinococcus</taxon>
    </lineage>
</organism>
<evidence type="ECO:0000313" key="3">
    <source>
        <dbReference type="Proteomes" id="UP000236569"/>
    </source>
</evidence>
<comment type="caution">
    <text evidence="2">The sequence shown here is derived from an EMBL/GenBank/DDBJ whole genome shotgun (WGS) entry which is preliminary data.</text>
</comment>
<keyword evidence="3" id="KW-1185">Reference proteome</keyword>
<dbReference type="EMBL" id="BFAG01000011">
    <property type="protein sequence ID" value="GBF07007.1"/>
    <property type="molecule type" value="Genomic_DNA"/>
</dbReference>
<protein>
    <recommendedName>
        <fullName evidence="4">DUF4064 domain-containing protein</fullName>
    </recommendedName>
</protein>
<keyword evidence="1" id="KW-0812">Transmembrane</keyword>
<dbReference type="Proteomes" id="UP000236569">
    <property type="component" value="Unassembled WGS sequence"/>
</dbReference>
<sequence length="119" mass="13022">MPLLIGLIYNAISLLTLPFSGDTLNAILAQLNAATGEPVAALSQEQLMTVLWVSFFLTCGIILLLYSTRRALLEGRRWGWVSSIVIAVLSLLLFPIGTVLGLIMLVGAFDRDVQAYTRR</sequence>
<evidence type="ECO:0008006" key="4">
    <source>
        <dbReference type="Google" id="ProtNLM"/>
    </source>
</evidence>
<name>A0A2I9DVR2_9DEIO</name>
<keyword evidence="1" id="KW-0472">Membrane</keyword>
<proteinExistence type="predicted"/>
<accession>A0A2I9DVR2</accession>
<gene>
    <name evidence="2" type="ORF">DAERI_110189</name>
</gene>
<feature type="transmembrane region" description="Helical" evidence="1">
    <location>
        <begin position="49"/>
        <end position="66"/>
    </location>
</feature>
<feature type="transmembrane region" description="Helical" evidence="1">
    <location>
        <begin position="78"/>
        <end position="109"/>
    </location>
</feature>
<dbReference type="AlphaFoldDB" id="A0A2I9DVR2"/>
<evidence type="ECO:0000313" key="2">
    <source>
        <dbReference type="EMBL" id="GBF07007.1"/>
    </source>
</evidence>
<reference evidence="3" key="1">
    <citation type="submission" date="2018-01" db="EMBL/GenBank/DDBJ databases">
        <title>Draft Genome Sequence of the Radioresistant Bacterium Deinococcus aerius TR0125, Isolated from the Higher Atmosphere above Japan.</title>
        <authorList>
            <person name="Satoh K."/>
            <person name="Arai H."/>
            <person name="Sanzen T."/>
            <person name="Kawaguchi Y."/>
            <person name="Hayashi H."/>
            <person name="Yokobori S."/>
            <person name="Yamagishi A."/>
            <person name="Oono Y."/>
            <person name="Narumi I."/>
        </authorList>
    </citation>
    <scope>NUCLEOTIDE SEQUENCE [LARGE SCALE GENOMIC DNA]</scope>
    <source>
        <strain evidence="3">TR0125</strain>
    </source>
</reference>
<evidence type="ECO:0000256" key="1">
    <source>
        <dbReference type="SAM" id="Phobius"/>
    </source>
</evidence>
<keyword evidence="1" id="KW-1133">Transmembrane helix</keyword>